<sequence>MSEKAPTITGVARMSDDQIREAYDPAVWTIARNAYGASLLSDALRHTDGGARQWLSHRLLDDGLDPVASGGPYLHVLLSARPCLPKIDIPLLQRLVAAGMDVNRLEGKFGRPIQTAAQFLRPPEVLDALFAFDGLDLLRVDSAGNSVRSTARRGRHFQPGLYDRVEAYLVEHGIDAPAPHPADAAGWATAEELEVTHRPDRINEPSPETGATLLLGVLHNPAVDIRTTWVPRLLAEGADATVSLVDGRNALHLALVGTGRRDPKRDAEVVQLLVAAGAEVNASADAKIGTPLNVLGRYTNKPERELTPLYDALLNATGLDPRAKVGRSKTAWDHLQKARRTRPVLVERVEQMLGD</sequence>
<dbReference type="SUPFAM" id="SSF48403">
    <property type="entry name" value="Ankyrin repeat"/>
    <property type="match status" value="1"/>
</dbReference>
<dbReference type="Gene3D" id="1.25.40.20">
    <property type="entry name" value="Ankyrin repeat-containing domain"/>
    <property type="match status" value="1"/>
</dbReference>
<feature type="repeat" description="ANK" evidence="1">
    <location>
        <begin position="246"/>
        <end position="285"/>
    </location>
</feature>
<evidence type="ECO:0000313" key="2">
    <source>
        <dbReference type="EMBL" id="HIT76259.1"/>
    </source>
</evidence>
<accession>A0A9D1GZB7</accession>
<evidence type="ECO:0008006" key="4">
    <source>
        <dbReference type="Google" id="ProtNLM"/>
    </source>
</evidence>
<dbReference type="EMBL" id="DVLP01000345">
    <property type="protein sequence ID" value="HIT76259.1"/>
    <property type="molecule type" value="Genomic_DNA"/>
</dbReference>
<name>A0A9D1GZB7_9ACTN</name>
<evidence type="ECO:0000313" key="3">
    <source>
        <dbReference type="Proteomes" id="UP000886842"/>
    </source>
</evidence>
<evidence type="ECO:0000256" key="1">
    <source>
        <dbReference type="PROSITE-ProRule" id="PRU00023"/>
    </source>
</evidence>
<dbReference type="AlphaFoldDB" id="A0A9D1GZB7"/>
<dbReference type="InterPro" id="IPR036770">
    <property type="entry name" value="Ankyrin_rpt-contain_sf"/>
</dbReference>
<comment type="caution">
    <text evidence="2">The sequence shown here is derived from an EMBL/GenBank/DDBJ whole genome shotgun (WGS) entry which is preliminary data.</text>
</comment>
<dbReference type="SMART" id="SM00248">
    <property type="entry name" value="ANK"/>
    <property type="match status" value="1"/>
</dbReference>
<dbReference type="InterPro" id="IPR002110">
    <property type="entry name" value="Ankyrin_rpt"/>
</dbReference>
<organism evidence="2 3">
    <name type="scientific">Candidatus Avipropionibacterium avicola</name>
    <dbReference type="NCBI Taxonomy" id="2840701"/>
    <lineage>
        <taxon>Bacteria</taxon>
        <taxon>Bacillati</taxon>
        <taxon>Actinomycetota</taxon>
        <taxon>Actinomycetes</taxon>
        <taxon>Propionibacteriales</taxon>
        <taxon>Propionibacteriaceae</taxon>
        <taxon>Propionibacteriaceae incertae sedis</taxon>
        <taxon>Candidatus Avipropionibacterium</taxon>
    </lineage>
</organism>
<reference evidence="2" key="1">
    <citation type="submission" date="2020-10" db="EMBL/GenBank/DDBJ databases">
        <authorList>
            <person name="Gilroy R."/>
        </authorList>
    </citation>
    <scope>NUCLEOTIDE SEQUENCE</scope>
    <source>
        <strain evidence="2">ChiGjej1B1-24693</strain>
    </source>
</reference>
<reference evidence="2" key="2">
    <citation type="journal article" date="2021" name="PeerJ">
        <title>Extensive microbial diversity within the chicken gut microbiome revealed by metagenomics and culture.</title>
        <authorList>
            <person name="Gilroy R."/>
            <person name="Ravi A."/>
            <person name="Getino M."/>
            <person name="Pursley I."/>
            <person name="Horton D.L."/>
            <person name="Alikhan N.F."/>
            <person name="Baker D."/>
            <person name="Gharbi K."/>
            <person name="Hall N."/>
            <person name="Watson M."/>
            <person name="Adriaenssens E.M."/>
            <person name="Foster-Nyarko E."/>
            <person name="Jarju S."/>
            <person name="Secka A."/>
            <person name="Antonio M."/>
            <person name="Oren A."/>
            <person name="Chaudhuri R.R."/>
            <person name="La Ragione R."/>
            <person name="Hildebrand F."/>
            <person name="Pallen M.J."/>
        </authorList>
    </citation>
    <scope>NUCLEOTIDE SEQUENCE</scope>
    <source>
        <strain evidence="2">ChiGjej1B1-24693</strain>
    </source>
</reference>
<protein>
    <recommendedName>
        <fullName evidence="4">Ankyrin repeat domain-containing protein</fullName>
    </recommendedName>
</protein>
<proteinExistence type="predicted"/>
<dbReference type="PROSITE" id="PS50088">
    <property type="entry name" value="ANK_REPEAT"/>
    <property type="match status" value="1"/>
</dbReference>
<gene>
    <name evidence="2" type="ORF">IAA98_11800</name>
</gene>
<keyword evidence="1" id="KW-0040">ANK repeat</keyword>
<dbReference type="Proteomes" id="UP000886842">
    <property type="component" value="Unassembled WGS sequence"/>
</dbReference>